<dbReference type="InterPro" id="IPR045197">
    <property type="entry name" value="NUP210-like"/>
</dbReference>
<dbReference type="Proteomes" id="UP001141552">
    <property type="component" value="Unassembled WGS sequence"/>
</dbReference>
<dbReference type="InterPro" id="IPR055097">
    <property type="entry name" value="Ig_NUP210_2nd"/>
</dbReference>
<evidence type="ECO:0000256" key="8">
    <source>
        <dbReference type="ARBA" id="ARBA00023242"/>
    </source>
</evidence>
<dbReference type="Pfam" id="PF22967">
    <property type="entry name" value="Ig_NUP210_1st"/>
    <property type="match status" value="1"/>
</dbReference>
<dbReference type="Pfam" id="PF24425">
    <property type="entry name" value="Ig_GP210_15th"/>
    <property type="match status" value="1"/>
</dbReference>
<dbReference type="InterPro" id="IPR055099">
    <property type="entry name" value="Ig_NUP210_7th"/>
</dbReference>
<dbReference type="Pfam" id="PF22962">
    <property type="entry name" value="Ig_NUP210_7th"/>
    <property type="match status" value="1"/>
</dbReference>
<evidence type="ECO:0000259" key="12">
    <source>
        <dbReference type="SMART" id="SM00635"/>
    </source>
</evidence>
<dbReference type="PANTHER" id="PTHR23019">
    <property type="entry name" value="NUCLEAR PORE MEMBRANE GLYCOPROTEIN GP210-RELATED"/>
    <property type="match status" value="1"/>
</dbReference>
<proteinExistence type="inferred from homology"/>
<dbReference type="Pfam" id="PF26182">
    <property type="entry name" value="Ig_NUP210_5th"/>
    <property type="match status" value="1"/>
</dbReference>
<evidence type="ECO:0000256" key="5">
    <source>
        <dbReference type="ARBA" id="ARBA00022989"/>
    </source>
</evidence>
<organism evidence="13 14">
    <name type="scientific">Turnera subulata</name>
    <dbReference type="NCBI Taxonomy" id="218843"/>
    <lineage>
        <taxon>Eukaryota</taxon>
        <taxon>Viridiplantae</taxon>
        <taxon>Streptophyta</taxon>
        <taxon>Embryophyta</taxon>
        <taxon>Tracheophyta</taxon>
        <taxon>Spermatophyta</taxon>
        <taxon>Magnoliopsida</taxon>
        <taxon>eudicotyledons</taxon>
        <taxon>Gunneridae</taxon>
        <taxon>Pentapetalae</taxon>
        <taxon>rosids</taxon>
        <taxon>fabids</taxon>
        <taxon>Malpighiales</taxon>
        <taxon>Passifloraceae</taxon>
        <taxon>Turnera</taxon>
    </lineage>
</organism>
<keyword evidence="4 11" id="KW-0732">Signal</keyword>
<reference evidence="13" key="1">
    <citation type="submission" date="2022-02" db="EMBL/GenBank/DDBJ databases">
        <authorList>
            <person name="Henning P.M."/>
            <person name="McCubbin A.G."/>
            <person name="Shore J.S."/>
        </authorList>
    </citation>
    <scope>NUCLEOTIDE SEQUENCE</scope>
    <source>
        <strain evidence="13">F60SS</strain>
        <tissue evidence="13">Leaves</tissue>
    </source>
</reference>
<evidence type="ECO:0000313" key="13">
    <source>
        <dbReference type="EMBL" id="KAJ4827574.1"/>
    </source>
</evidence>
<evidence type="ECO:0000313" key="14">
    <source>
        <dbReference type="Proteomes" id="UP001141552"/>
    </source>
</evidence>
<evidence type="ECO:0000256" key="6">
    <source>
        <dbReference type="ARBA" id="ARBA00023136"/>
    </source>
</evidence>
<protein>
    <recommendedName>
        <fullName evidence="12">BIG2 domain-containing protein</fullName>
    </recommendedName>
</protein>
<feature type="chain" id="PRO_5040110431" description="BIG2 domain-containing protein" evidence="11">
    <location>
        <begin position="19"/>
        <end position="1936"/>
    </location>
</feature>
<dbReference type="Gene3D" id="2.60.40.1080">
    <property type="match status" value="1"/>
</dbReference>
<dbReference type="InterPro" id="IPR056232">
    <property type="entry name" value="Ig_GP210_15th"/>
</dbReference>
<comment type="caution">
    <text evidence="13">The sequence shown here is derived from an EMBL/GenBank/DDBJ whole genome shotgun (WGS) entry which is preliminary data.</text>
</comment>
<dbReference type="SMART" id="SM00635">
    <property type="entry name" value="BID_2"/>
    <property type="match status" value="3"/>
</dbReference>
<dbReference type="PANTHER" id="PTHR23019:SF0">
    <property type="entry name" value="NUCLEAR PORE MEMBRANE GLYCOPROTEIN 210"/>
    <property type="match status" value="1"/>
</dbReference>
<dbReference type="OrthoDB" id="361283at2759"/>
<feature type="region of interest" description="Disordered" evidence="9">
    <location>
        <begin position="1879"/>
        <end position="1906"/>
    </location>
</feature>
<dbReference type="EMBL" id="JAKUCV010006391">
    <property type="protein sequence ID" value="KAJ4827574.1"/>
    <property type="molecule type" value="Genomic_DNA"/>
</dbReference>
<dbReference type="Pfam" id="PF24427">
    <property type="entry name" value="Ig_GP210_16th"/>
    <property type="match status" value="1"/>
</dbReference>
<accession>A0A9Q0FBC0</accession>
<evidence type="ECO:0000256" key="3">
    <source>
        <dbReference type="ARBA" id="ARBA00022692"/>
    </source>
</evidence>
<feature type="domain" description="BIG2" evidence="12">
    <location>
        <begin position="1141"/>
        <end position="1217"/>
    </location>
</feature>
<gene>
    <name evidence="13" type="ORF">Tsubulata_004795</name>
</gene>
<dbReference type="Pfam" id="PF22969">
    <property type="entry name" value="Ig_NUP210_2nd"/>
    <property type="match status" value="1"/>
</dbReference>
<evidence type="ECO:0000256" key="10">
    <source>
        <dbReference type="SAM" id="Phobius"/>
    </source>
</evidence>
<keyword evidence="6 10" id="KW-0472">Membrane</keyword>
<keyword evidence="3 10" id="KW-0812">Transmembrane</keyword>
<evidence type="ECO:0000256" key="9">
    <source>
        <dbReference type="SAM" id="MobiDB-lite"/>
    </source>
</evidence>
<feature type="domain" description="BIG2" evidence="12">
    <location>
        <begin position="467"/>
        <end position="543"/>
    </location>
</feature>
<dbReference type="InterPro" id="IPR008964">
    <property type="entry name" value="Invasin/intimin_cell_adhesion"/>
</dbReference>
<dbReference type="SUPFAM" id="SSF49373">
    <property type="entry name" value="Invasin/intimin cell-adhesion fragments"/>
    <property type="match status" value="1"/>
</dbReference>
<evidence type="ECO:0000256" key="11">
    <source>
        <dbReference type="SAM" id="SignalP"/>
    </source>
</evidence>
<evidence type="ECO:0000256" key="4">
    <source>
        <dbReference type="ARBA" id="ARBA00022729"/>
    </source>
</evidence>
<reference evidence="13" key="2">
    <citation type="journal article" date="2023" name="Plants (Basel)">
        <title>Annotation of the Turnera subulata (Passifloraceae) Draft Genome Reveals the S-Locus Evolved after the Divergence of Turneroideae from Passifloroideae in a Stepwise Manner.</title>
        <authorList>
            <person name="Henning P.M."/>
            <person name="Roalson E.H."/>
            <person name="Mir W."/>
            <person name="McCubbin A.G."/>
            <person name="Shore J.S."/>
        </authorList>
    </citation>
    <scope>NUCLEOTIDE SEQUENCE</scope>
    <source>
        <strain evidence="13">F60SS</strain>
    </source>
</reference>
<keyword evidence="14" id="KW-1185">Reference proteome</keyword>
<keyword evidence="7" id="KW-0325">Glycoprotein</keyword>
<sequence length="1936" mass="213021">MLRFAVLTVFLLATLADAASHSSSGPHIADVNILLPPKMTYPVEYRLQGSDGCFKWSWDHHDILSVQPEYNSSNRCSTSARLQSIAPFSGRKETAVYAADVHTGVVIRCKVFIDNISRIQIFHNSIKLDLDGLATLRVRAFDAQDNVFSSLVGLQFVWELTPGTDGLQHHLAHVPLKDSPLSDCGGLCGDLDIQIGLEESGVFSDLFVVKGVEIGQENVAVQMAEPQNWHMGDTIVLTVAEAMSLEPPSPVFVLIGAAFHYTLKVIRGNIPQVVALPSPHHRWLVSNSSVAEVDSMMGTVHALSLGVTAVFVEDTRVAGHMQVSSLNVVLPDSLVLYMMPLSVSGDLEEGIKPIPSSLPWYVVSGRQYLIAMKVFSQGPDAHEIYITESDDLNLNEDRSQYWNTFLPSEDILAKHGWRNSRILRATYPGVGKVIASLAYFGGQQNMKVVQEIIVCDQVKFSLNRKSSKSDTILLPWAPNIFQEMELKATGGCAKASSEYKWFSSDIAILAISNSGVVQAKRHGKATVKVASVFDSLNYDEVVIEVSVPSSMMMLQNLPVETVVGSHLLAAVTMKASNGLLLSGDYFHRCDAFHSFITWKAGHESFAVLNATKFPPFEEKLETGQLHDSIFDPPCSWTRVYASSSGETMLHATLSKEYHTSDRPFYGSLVLKASSRIAAYQPLSLHQVGDGNSFGGYWYDFDHHQLETLESLYLVPETSLDVILLGGPERWDKDVDFVETVELLDDKQVHIKDGVHVQKVSNSHENVYKVSCQTLGMFKLIFKRGNLVGNGHPLPAIAEVGLFLTCSFPSSISLVVDEPVNKHDVIRAATLADRNTGRIRATPVIMANGRTIRIAAVGIYSSGETFANSSSLSLEWELSNCEDLAFWDYAYESKRSKSNWERFLVLQNETGQCIVRASVFGLGDAVDPPVVQRLENILEDAIRLELVSTLRVYPEFNLLYFNPNAKVNLSVTGGSCLWEAAVNDSQVVEVIQSSPVLQCFHLMLSPKGLGTAVVTIYDIGLTPPITASATVQVVDVDWIKIAAREEISLMEGESRSIGLEAGVNGGNTFDSSQFAYMNIHVFLDDDIVELVGDDAIAITAGEFINAASFRIIAKQLGVTTLYVSVRQQSGHEIRSQPIKLEVYAPLGIHPHDIFLVPGASYMLTVKGGPTIGVYTKFASADHGIAVIDQHSGKLSAISPGNTTMHATVYGNEGVAISEAYGIVKVGVPSLAILNTQSEQLNVGREMPIYPSLSDGDLFSFYELCKGYKWSIDDDKVLSFHAAEKLQGEKQWFALDEGNELGFIKVLYGRSAGRANVAVKFSCDFASTSYSQSRVYDASISLIVVPDLPLALGAPITWILPPHYVTSKLLPSSLESHSQWDSQNRKGSIAYSILRSCEKNEAWQKDAISIDGDRIKTMEANNVACIQAKDRTTGRIEIATCVKVAEVVQLRVSNKELPNHVIYVAVGAELDLPISFFDALGNPFYEAHDAIPYHAETNYHNIVCIDDIGNHSGRIHIKAMRLGRALLRVSMDSNPQKSDYVLILVGAHVYPQNPILRHGSSLNFSVEGSDAQASGLWRSANESVIDVDMHSGKADAVGLGSTQVFYESPSMKLQTVVTVSGHGISIDAPKEILTNVPYPMKGYSFPVRFSDYYNKVGAVGVPYDCKVDPPIVGYAKPGMDLDTNSFYCHFFPYSPEHLLHSASGLKEMKPFLTISVNASLREARHISDSASAMFVGGFSILEMHKNSMQLNLTSDSNKTVITILGNTDVDFHWLDPKSMKIDIVRREGFGIGGLAQFEVKVLGSKSFKDKIIFTLRANGQRAEIDINYELSEPAESRTNIKNAAKTLLLALFWGMVLIFGTVFAGWKIYDRFWPFAPPATTATSSIREPQTPVRGSPASSEMSPRTPQPFVDYVRKTIDETPYYRREARRRFNPQNTY</sequence>
<feature type="domain" description="BIG2" evidence="12">
    <location>
        <begin position="1541"/>
        <end position="1629"/>
    </location>
</feature>
<keyword evidence="8" id="KW-0539">Nucleus</keyword>
<dbReference type="InterPro" id="IPR003343">
    <property type="entry name" value="Big_2"/>
</dbReference>
<keyword evidence="5 10" id="KW-1133">Transmembrane helix</keyword>
<evidence type="ECO:0000256" key="2">
    <source>
        <dbReference type="ARBA" id="ARBA00007313"/>
    </source>
</evidence>
<evidence type="ECO:0000256" key="7">
    <source>
        <dbReference type="ARBA" id="ARBA00023180"/>
    </source>
</evidence>
<feature type="signal peptide" evidence="11">
    <location>
        <begin position="1"/>
        <end position="18"/>
    </location>
</feature>
<comment type="subcellular location">
    <subcellularLocation>
        <location evidence="1">Nucleus membrane</location>
        <topology evidence="1">Single-pass membrane protein</topology>
    </subcellularLocation>
</comment>
<evidence type="ECO:0000256" key="1">
    <source>
        <dbReference type="ARBA" id="ARBA00004590"/>
    </source>
</evidence>
<dbReference type="InterPro" id="IPR055096">
    <property type="entry name" value="Ig_NUP210_1st"/>
</dbReference>
<dbReference type="InterPro" id="IPR056233">
    <property type="entry name" value="Ig_GP210_16th"/>
</dbReference>
<comment type="similarity">
    <text evidence="2">Belongs to the NUP210 family.</text>
</comment>
<feature type="transmembrane region" description="Helical" evidence="10">
    <location>
        <begin position="1845"/>
        <end position="1864"/>
    </location>
</feature>
<name>A0A9Q0FBC0_9ROSI</name>
<dbReference type="GO" id="GO:0031965">
    <property type="term" value="C:nuclear membrane"/>
    <property type="evidence" value="ECO:0007669"/>
    <property type="project" value="UniProtKB-SubCell"/>
</dbReference>